<feature type="domain" description="Ig-like" evidence="3">
    <location>
        <begin position="138"/>
        <end position="217"/>
    </location>
</feature>
<dbReference type="InterPro" id="IPR003599">
    <property type="entry name" value="Ig_sub"/>
</dbReference>
<dbReference type="InterPro" id="IPR013783">
    <property type="entry name" value="Ig-like_fold"/>
</dbReference>
<dbReference type="FunFam" id="2.60.40.10:FF:000034">
    <property type="entry name" value="Titin isoform A"/>
    <property type="match status" value="2"/>
</dbReference>
<dbReference type="FunFam" id="2.60.40.10:FF:000135">
    <property type="entry name" value="Titin a"/>
    <property type="match status" value="1"/>
</dbReference>
<feature type="domain" description="Fibronectin type-III" evidence="4">
    <location>
        <begin position="631"/>
        <end position="726"/>
    </location>
</feature>
<dbReference type="FunFam" id="2.60.40.10:FF:000031">
    <property type="entry name" value="Myosin-binding protein C, slow type"/>
    <property type="match status" value="1"/>
</dbReference>
<dbReference type="SMART" id="SM00409">
    <property type="entry name" value="IG"/>
    <property type="match status" value="4"/>
</dbReference>
<dbReference type="Ensembl" id="ENSGWIT00000013169.1">
    <property type="protein sequence ID" value="ENSGWIP00000011781.1"/>
    <property type="gene ID" value="ENSGWIG00000006870.1"/>
</dbReference>
<dbReference type="PANTHER" id="PTHR14340">
    <property type="entry name" value="MICROFIBRIL-ASSOCIATED GLYCOPROTEIN 3"/>
    <property type="match status" value="1"/>
</dbReference>
<feature type="domain" description="Fibronectin type-III" evidence="4">
    <location>
        <begin position="728"/>
        <end position="821"/>
    </location>
</feature>
<evidence type="ECO:0000256" key="1">
    <source>
        <dbReference type="ARBA" id="ARBA00022737"/>
    </source>
</evidence>
<dbReference type="Proteomes" id="UP000694680">
    <property type="component" value="Chromosome 21"/>
</dbReference>
<keyword evidence="2" id="KW-0393">Immunoglobulin domain</keyword>
<feature type="domain" description="Fibronectin type-III" evidence="4">
    <location>
        <begin position="326"/>
        <end position="420"/>
    </location>
</feature>
<feature type="domain" description="Fibronectin type-III" evidence="4">
    <location>
        <begin position="1020"/>
        <end position="1114"/>
    </location>
</feature>
<dbReference type="InterPro" id="IPR013098">
    <property type="entry name" value="Ig_I-set"/>
</dbReference>
<protein>
    <recommendedName>
        <fullName evidence="7">Titin</fullName>
    </recommendedName>
</protein>
<dbReference type="Pfam" id="PF07679">
    <property type="entry name" value="I-set"/>
    <property type="match status" value="4"/>
</dbReference>
<feature type="domain" description="Fibronectin type-III" evidence="4">
    <location>
        <begin position="527"/>
        <end position="627"/>
    </location>
</feature>
<sequence>MRIGELCEGCEYYFRVSAENEYGIGEAVETSDPVRASQAPSPPESIVPIDITKTSVSLAWTKPKHDGGSRITGYVLEAQKKGTDQWAHVNTVKSMDFIVKNLNESEEYIFRVMAVNHSGRSLPRETKHIVVRDSTSLPEFDLRGVCQKTVIAKAGDDIKVEIPVMGRPRPTISWQKDGAALKLTQRTNVEATAATVIISINECNRGDSGVYTMTAKNIVGSVDDIIVPRIMVDAIFKDVVLLKAGESFKLDADIGGQPTPSMAWTKNGKEVENTLKLEVRYTDLTTTLTNKDSIRSDGGEFVLTATNIGGFAKHVFNVKILDRPGPPEGPLKVSNVTADNCVITWAPPADDGGAKIEGYVIEKRESSRLVWTNVASDLQLTEHKVTKLLKGNEYIFRVMAVNKYGLGEALESEPTIADNPYVIPDSPENPEVTAITKDSMVLMWQAPKCDGGTPIFSYHIERKDKIGLRWVKCNKRKVKDLQFRATGLLVGHEYKFRISAENAAGLSAPSVSSPFYKATDELFKPGPPCNPRVLDTTKSSITVAWNRPTYDGGSEVTGYLVETCVPSLKAEEEEWTIVSPKEGLRATSFTILNLKENQEYKINISAINSEGIGYPGYVPDNAKAEDRLIPPEMDLDAELRKMITVILTWDPPVNNGGVNVKNYIVEKRESTRKAYATVNANCHQTTFKVDQLLEGCNYYFRVLAENEYGIGLPIETGESVKVSQKPQPPGTITLKDVTKNSVTLSWEKPEHDGGSRVGCYIVEVLHKGAEKWAQAVIVKETEATITGLNAGEEYMFRVAARNEKGTSDPRQIGVPVIVKDLVVAPVAKMLFNTFSVLAGEDLTVDVPYVARPKAAVSWVKDGQPLKRTTRVNFSSTETLLNLSIKEATKDDVGHYTITLSNTAGETTAIVGIVVLDKPGQPGGPVKVEEVTSDSVTISWNPPEYEGGCTIKNYIVEKRDTSTTEWMVVSANLARTKIKAGRLKHGSEYQFRIAAENRYGKGPVLLSECIVAQYPYKLPGPPGTPSIAVCTKDSMVVAWNEPVNDGGSAILGYHLERKERNSILWVKLNKSLITDQTFKSSGLEPGMEYEYRVYAENIVGTGKVSKVSEGVIARDPCDPPGTPEAIKITKDSVTIAWTKPEYDGGAKVTGYVVEKKELPEGRWLKANFTNVIETEYLATGLVQDNQYEFRVIARNAAGVFSLPSYSTGPITARDEIEPPRLSIDPQYTQTLVVNAGDHFTINADVHGKPLPSIHWMKGEQEITNTVHREIKNTQTKALISVKEVKLSDGGQYTLLLRNPGGEKTTQINVVVLDKPGEPQGPLVITGITKDQCCLAWKAPIQDGGSKISHYAPAEQWTICTPPSGIKKTKFEITNLKENQAYKFRICA</sequence>
<dbReference type="FunFam" id="2.60.40.10:FF:000112">
    <property type="entry name" value="Titin a"/>
    <property type="match status" value="2"/>
</dbReference>
<proteinExistence type="predicted"/>
<feature type="domain" description="Ig-like" evidence="3">
    <location>
        <begin position="825"/>
        <end position="911"/>
    </location>
</feature>
<dbReference type="PROSITE" id="PS50835">
    <property type="entry name" value="IG_LIKE"/>
    <property type="match status" value="4"/>
</dbReference>
<reference evidence="5" key="3">
    <citation type="submission" date="2025-09" db="UniProtKB">
        <authorList>
            <consortium name="Ensembl"/>
        </authorList>
    </citation>
    <scope>IDENTIFICATION</scope>
</reference>
<evidence type="ECO:0000313" key="5">
    <source>
        <dbReference type="Ensembl" id="ENSGWIP00000011781.1"/>
    </source>
</evidence>
<dbReference type="FunFam" id="2.60.40.10:FF:000002">
    <property type="entry name" value="Titin a"/>
    <property type="match status" value="3"/>
</dbReference>
<evidence type="ECO:0000259" key="4">
    <source>
        <dbReference type="PROSITE" id="PS50853"/>
    </source>
</evidence>
<dbReference type="Pfam" id="PF00041">
    <property type="entry name" value="fn3"/>
    <property type="match status" value="9"/>
</dbReference>
<dbReference type="Gene3D" id="2.60.40.10">
    <property type="entry name" value="Immunoglobulins"/>
    <property type="match status" value="15"/>
</dbReference>
<feature type="domain" description="Ig-like" evidence="3">
    <location>
        <begin position="228"/>
        <end position="307"/>
    </location>
</feature>
<name>A0A8C5DTW6_GOUWI</name>
<dbReference type="InterPro" id="IPR007110">
    <property type="entry name" value="Ig-like_dom"/>
</dbReference>
<reference evidence="5" key="2">
    <citation type="submission" date="2025-08" db="UniProtKB">
        <authorList>
            <consortium name="Ensembl"/>
        </authorList>
    </citation>
    <scope>IDENTIFICATION</scope>
</reference>
<dbReference type="InterPro" id="IPR036179">
    <property type="entry name" value="Ig-like_dom_sf"/>
</dbReference>
<dbReference type="PROSITE" id="PS50853">
    <property type="entry name" value="FN3"/>
    <property type="match status" value="11"/>
</dbReference>
<feature type="domain" description="Fibronectin type-III" evidence="4">
    <location>
        <begin position="921"/>
        <end position="1014"/>
    </location>
</feature>
<dbReference type="InterPro" id="IPR003961">
    <property type="entry name" value="FN3_dom"/>
</dbReference>
<dbReference type="FunFam" id="2.60.40.10:FF:000003">
    <property type="entry name" value="Titin isoform E"/>
    <property type="match status" value="2"/>
</dbReference>
<evidence type="ECO:0000313" key="6">
    <source>
        <dbReference type="Proteomes" id="UP000694680"/>
    </source>
</evidence>
<feature type="domain" description="Fibronectin type-III" evidence="4">
    <location>
        <begin position="1317"/>
        <end position="1386"/>
    </location>
</feature>
<dbReference type="SUPFAM" id="SSF49265">
    <property type="entry name" value="Fibronectin type III"/>
    <property type="match status" value="6"/>
</dbReference>
<evidence type="ECO:0000256" key="2">
    <source>
        <dbReference type="ARBA" id="ARBA00023319"/>
    </source>
</evidence>
<dbReference type="SUPFAM" id="SSF48726">
    <property type="entry name" value="Immunoglobulin"/>
    <property type="match status" value="4"/>
</dbReference>
<feature type="domain" description="Ig-like" evidence="3">
    <location>
        <begin position="1218"/>
        <end position="1307"/>
    </location>
</feature>
<dbReference type="InterPro" id="IPR003598">
    <property type="entry name" value="Ig_sub2"/>
</dbReference>
<keyword evidence="6" id="KW-1185">Reference proteome</keyword>
<dbReference type="SMART" id="SM00408">
    <property type="entry name" value="IGc2"/>
    <property type="match status" value="4"/>
</dbReference>
<dbReference type="PRINTS" id="PR00014">
    <property type="entry name" value="FNTYPEIII"/>
</dbReference>
<feature type="domain" description="Fibronectin type-III" evidence="4">
    <location>
        <begin position="1"/>
        <end position="39"/>
    </location>
</feature>
<evidence type="ECO:0000259" key="3">
    <source>
        <dbReference type="PROSITE" id="PS50835"/>
    </source>
</evidence>
<dbReference type="CDD" id="cd05748">
    <property type="entry name" value="Ig_Titin_like"/>
    <property type="match status" value="1"/>
</dbReference>
<accession>A0A8C5DTW6</accession>
<reference evidence="5" key="1">
    <citation type="submission" date="2020-06" db="EMBL/GenBank/DDBJ databases">
        <authorList>
            <consortium name="Wellcome Sanger Institute Data Sharing"/>
        </authorList>
    </citation>
    <scope>NUCLEOTIDE SEQUENCE [LARGE SCALE GENOMIC DNA]</scope>
</reference>
<dbReference type="FunFam" id="2.60.40.10:FF:000012">
    <property type="entry name" value="titin isoform X1"/>
    <property type="match status" value="1"/>
</dbReference>
<organism evidence="5 6">
    <name type="scientific">Gouania willdenowi</name>
    <name type="common">Blunt-snouted clingfish</name>
    <name type="synonym">Lepadogaster willdenowi</name>
    <dbReference type="NCBI Taxonomy" id="441366"/>
    <lineage>
        <taxon>Eukaryota</taxon>
        <taxon>Metazoa</taxon>
        <taxon>Chordata</taxon>
        <taxon>Craniata</taxon>
        <taxon>Vertebrata</taxon>
        <taxon>Euteleostomi</taxon>
        <taxon>Actinopterygii</taxon>
        <taxon>Neopterygii</taxon>
        <taxon>Teleostei</taxon>
        <taxon>Neoteleostei</taxon>
        <taxon>Acanthomorphata</taxon>
        <taxon>Ovalentaria</taxon>
        <taxon>Blenniimorphae</taxon>
        <taxon>Blenniiformes</taxon>
        <taxon>Gobiesocoidei</taxon>
        <taxon>Gobiesocidae</taxon>
        <taxon>Gobiesocinae</taxon>
        <taxon>Gouania</taxon>
    </lineage>
</organism>
<feature type="domain" description="Fibronectin type-III" evidence="4">
    <location>
        <begin position="1118"/>
        <end position="1214"/>
    </location>
</feature>
<dbReference type="FunFam" id="2.60.40.10:FF:000011">
    <property type="entry name" value="Titin b"/>
    <property type="match status" value="1"/>
</dbReference>
<dbReference type="CDD" id="cd00063">
    <property type="entry name" value="FN3"/>
    <property type="match status" value="10"/>
</dbReference>
<dbReference type="PANTHER" id="PTHR14340:SF13">
    <property type="entry name" value="TITIN"/>
    <property type="match status" value="1"/>
</dbReference>
<evidence type="ECO:0008006" key="7">
    <source>
        <dbReference type="Google" id="ProtNLM"/>
    </source>
</evidence>
<feature type="domain" description="Fibronectin type-III" evidence="4">
    <location>
        <begin position="42"/>
        <end position="134"/>
    </location>
</feature>
<keyword evidence="1" id="KW-0677">Repeat</keyword>
<dbReference type="InterPro" id="IPR036116">
    <property type="entry name" value="FN3_sf"/>
</dbReference>
<dbReference type="SMART" id="SM00060">
    <property type="entry name" value="FN3"/>
    <property type="match status" value="10"/>
</dbReference>
<feature type="domain" description="Fibronectin type-III" evidence="4">
    <location>
        <begin position="426"/>
        <end position="522"/>
    </location>
</feature>